<evidence type="ECO:0000313" key="1">
    <source>
        <dbReference type="EMBL" id="KAF5202648.1"/>
    </source>
</evidence>
<comment type="caution">
    <text evidence="1">The sequence shown here is derived from an EMBL/GenBank/DDBJ whole genome shotgun (WGS) entry which is preliminary data.</text>
</comment>
<dbReference type="Proteomes" id="UP000554482">
    <property type="component" value="Unassembled WGS sequence"/>
</dbReference>
<accession>A0A7J6X1J2</accession>
<proteinExistence type="predicted"/>
<reference evidence="1 2" key="1">
    <citation type="submission" date="2020-06" db="EMBL/GenBank/DDBJ databases">
        <title>Transcriptomic and genomic resources for Thalictrum thalictroides and T. hernandezii: Facilitating candidate gene discovery in an emerging model plant lineage.</title>
        <authorList>
            <person name="Arias T."/>
            <person name="Riano-Pachon D.M."/>
            <person name="Di Stilio V.S."/>
        </authorList>
    </citation>
    <scope>NUCLEOTIDE SEQUENCE [LARGE SCALE GENOMIC DNA]</scope>
    <source>
        <strain evidence="2">cv. WT478/WT964</strain>
        <tissue evidence="1">Leaves</tissue>
    </source>
</reference>
<protein>
    <submittedName>
        <fullName evidence="1">Uncharacterized protein</fullName>
    </submittedName>
</protein>
<name>A0A7J6X1J2_THATH</name>
<sequence>MPMLWDLQAILISQFSLTHVNGLVIMFKLKNSEQLVQENTFHVSATPSTYCEDQCPMLVCEFLTSGGLVVLIGRLG</sequence>
<keyword evidence="2" id="KW-1185">Reference proteome</keyword>
<dbReference type="AlphaFoldDB" id="A0A7J6X1J2"/>
<gene>
    <name evidence="1" type="ORF">FRX31_007766</name>
</gene>
<organism evidence="1 2">
    <name type="scientific">Thalictrum thalictroides</name>
    <name type="common">Rue-anemone</name>
    <name type="synonym">Anemone thalictroides</name>
    <dbReference type="NCBI Taxonomy" id="46969"/>
    <lineage>
        <taxon>Eukaryota</taxon>
        <taxon>Viridiplantae</taxon>
        <taxon>Streptophyta</taxon>
        <taxon>Embryophyta</taxon>
        <taxon>Tracheophyta</taxon>
        <taxon>Spermatophyta</taxon>
        <taxon>Magnoliopsida</taxon>
        <taxon>Ranunculales</taxon>
        <taxon>Ranunculaceae</taxon>
        <taxon>Thalictroideae</taxon>
        <taxon>Thalictrum</taxon>
    </lineage>
</organism>
<evidence type="ECO:0000313" key="2">
    <source>
        <dbReference type="Proteomes" id="UP000554482"/>
    </source>
</evidence>
<dbReference type="EMBL" id="JABWDY010007803">
    <property type="protein sequence ID" value="KAF5202648.1"/>
    <property type="molecule type" value="Genomic_DNA"/>
</dbReference>